<accession>A0A1W4W9F7</accession>
<dbReference type="SUPFAM" id="SSF56300">
    <property type="entry name" value="Metallo-dependent phosphatases"/>
    <property type="match status" value="1"/>
</dbReference>
<dbReference type="GO" id="GO:0016020">
    <property type="term" value="C:membrane"/>
    <property type="evidence" value="ECO:0007669"/>
    <property type="project" value="UniProtKB-SubCell"/>
</dbReference>
<comment type="subcellular location">
    <subcellularLocation>
        <location evidence="1">Membrane</location>
        <topology evidence="1">Multi-pass membrane protein</topology>
    </subcellularLocation>
</comment>
<dbReference type="Pfam" id="PF00149">
    <property type="entry name" value="Metallophos"/>
    <property type="match status" value="1"/>
</dbReference>
<dbReference type="Gene3D" id="3.60.21.10">
    <property type="match status" value="1"/>
</dbReference>
<evidence type="ECO:0000256" key="3">
    <source>
        <dbReference type="ARBA" id="ARBA00022989"/>
    </source>
</evidence>
<dbReference type="GO" id="GO:0006506">
    <property type="term" value="P:GPI anchor biosynthetic process"/>
    <property type="evidence" value="ECO:0007669"/>
    <property type="project" value="InterPro"/>
</dbReference>
<dbReference type="PANTHER" id="PTHR13315">
    <property type="entry name" value="METALLO PHOSPHOESTERASE RELATED"/>
    <property type="match status" value="1"/>
</dbReference>
<proteinExistence type="predicted"/>
<name>A0A1W4W9F7_AGRPL</name>
<keyword evidence="7" id="KW-1185">Reference proteome</keyword>
<dbReference type="KEGG" id="apln:108733839"/>
<evidence type="ECO:0000256" key="5">
    <source>
        <dbReference type="SAM" id="Phobius"/>
    </source>
</evidence>
<dbReference type="InterPro" id="IPR033308">
    <property type="entry name" value="PGAP5/Cdc1/Ted1"/>
</dbReference>
<dbReference type="InParanoid" id="A0A1W4W9F7"/>
<dbReference type="GO" id="GO:0016787">
    <property type="term" value="F:hydrolase activity"/>
    <property type="evidence" value="ECO:0007669"/>
    <property type="project" value="InterPro"/>
</dbReference>
<dbReference type="OrthoDB" id="5977743at2759"/>
<keyword evidence="2 5" id="KW-0812">Transmembrane</keyword>
<protein>
    <submittedName>
        <fullName evidence="8">Uncharacterized protein LOC108733839</fullName>
    </submittedName>
</protein>
<evidence type="ECO:0000313" key="8">
    <source>
        <dbReference type="RefSeq" id="XP_018320679.1"/>
    </source>
</evidence>
<sequence>MVVKRIIQVKWLAVVLFILLLMCLMEILSYKLNSLSWLQLNQCKSKRCTKLLLVADPQLIGLRNEIFHLITPLSIFDSDMFLARTYSYAFEFTQPDVVIFLGDLFDEGSIATEAEYKTYLRRLFDIFLSGPSANVKHIWIPGDNDIGGEGNDFLTDYKIKRFEKAFLQPDIIGFNNLEFYKINMLTRTIPVFYDKRDFYNTSRIIMGLSHISVLFTPSTFSEKVLSKLQPHLVFSGHNHESMVIAVDNSLRNERHITPLDGDSGIFECVLGDQSIYDILVPSCSYRMGTAKIGYGYAIIDDNKLQYTVLWSHSRFVPLLLYLIFSIFIAFIIFYKSVCCKCKRSKYNSISQT</sequence>
<dbReference type="GeneID" id="108733839"/>
<feature type="domain" description="Calcineurin-like phosphoesterase" evidence="6">
    <location>
        <begin position="87"/>
        <end position="240"/>
    </location>
</feature>
<evidence type="ECO:0000256" key="1">
    <source>
        <dbReference type="ARBA" id="ARBA00004141"/>
    </source>
</evidence>
<dbReference type="STRING" id="224129.A0A1W4W9F7"/>
<dbReference type="FunCoup" id="A0A1W4W9F7">
    <property type="interactions" value="97"/>
</dbReference>
<evidence type="ECO:0000313" key="7">
    <source>
        <dbReference type="Proteomes" id="UP000192223"/>
    </source>
</evidence>
<gene>
    <name evidence="8" type="primary">LOC108733839</name>
</gene>
<keyword evidence="4 5" id="KW-0472">Membrane</keyword>
<evidence type="ECO:0000256" key="2">
    <source>
        <dbReference type="ARBA" id="ARBA00022692"/>
    </source>
</evidence>
<dbReference type="PANTHER" id="PTHR13315:SF4">
    <property type="entry name" value="METALLOPHOSPHOESTERASE, ISOFORM E"/>
    <property type="match status" value="1"/>
</dbReference>
<dbReference type="AlphaFoldDB" id="A0A1W4W9F7"/>
<organism evidence="7 8">
    <name type="scientific">Agrilus planipennis</name>
    <name type="common">Emerald ash borer</name>
    <name type="synonym">Agrilus marcopoli</name>
    <dbReference type="NCBI Taxonomy" id="224129"/>
    <lineage>
        <taxon>Eukaryota</taxon>
        <taxon>Metazoa</taxon>
        <taxon>Ecdysozoa</taxon>
        <taxon>Arthropoda</taxon>
        <taxon>Hexapoda</taxon>
        <taxon>Insecta</taxon>
        <taxon>Pterygota</taxon>
        <taxon>Neoptera</taxon>
        <taxon>Endopterygota</taxon>
        <taxon>Coleoptera</taxon>
        <taxon>Polyphaga</taxon>
        <taxon>Elateriformia</taxon>
        <taxon>Buprestoidea</taxon>
        <taxon>Buprestidae</taxon>
        <taxon>Agrilinae</taxon>
        <taxon>Agrilus</taxon>
    </lineage>
</organism>
<keyword evidence="3 5" id="KW-1133">Transmembrane helix</keyword>
<evidence type="ECO:0000259" key="6">
    <source>
        <dbReference type="Pfam" id="PF00149"/>
    </source>
</evidence>
<dbReference type="Proteomes" id="UP000192223">
    <property type="component" value="Unplaced"/>
</dbReference>
<reference evidence="8" key="1">
    <citation type="submission" date="2025-08" db="UniProtKB">
        <authorList>
            <consortium name="RefSeq"/>
        </authorList>
    </citation>
    <scope>IDENTIFICATION</scope>
    <source>
        <tissue evidence="8">Entire body</tissue>
    </source>
</reference>
<dbReference type="GO" id="GO:0005783">
    <property type="term" value="C:endoplasmic reticulum"/>
    <property type="evidence" value="ECO:0007669"/>
    <property type="project" value="TreeGrafter"/>
</dbReference>
<feature type="transmembrane region" description="Helical" evidence="5">
    <location>
        <begin position="315"/>
        <end position="334"/>
    </location>
</feature>
<dbReference type="InterPro" id="IPR004843">
    <property type="entry name" value="Calcineurin-like_PHP"/>
</dbReference>
<dbReference type="InterPro" id="IPR029052">
    <property type="entry name" value="Metallo-depent_PP-like"/>
</dbReference>
<evidence type="ECO:0000256" key="4">
    <source>
        <dbReference type="ARBA" id="ARBA00023136"/>
    </source>
</evidence>
<dbReference type="RefSeq" id="XP_018320679.1">
    <property type="nucleotide sequence ID" value="XM_018465177.2"/>
</dbReference>